<organism evidence="1 2">
    <name type="scientific">Saccharibacter floricola DSM 15669</name>
    <dbReference type="NCBI Taxonomy" id="1123227"/>
    <lineage>
        <taxon>Bacteria</taxon>
        <taxon>Pseudomonadati</taxon>
        <taxon>Pseudomonadota</taxon>
        <taxon>Alphaproteobacteria</taxon>
        <taxon>Acetobacterales</taxon>
        <taxon>Acetobacteraceae</taxon>
        <taxon>Saccharibacter</taxon>
    </lineage>
</organism>
<evidence type="ECO:0000313" key="2">
    <source>
        <dbReference type="Proteomes" id="UP001062901"/>
    </source>
</evidence>
<gene>
    <name evidence="1" type="ORF">AA15669_0148</name>
</gene>
<dbReference type="Proteomes" id="UP001062901">
    <property type="component" value="Unassembled WGS sequence"/>
</dbReference>
<evidence type="ECO:0000313" key="1">
    <source>
        <dbReference type="EMBL" id="GBQ04779.1"/>
    </source>
</evidence>
<dbReference type="EMBL" id="BAQD01000001">
    <property type="protein sequence ID" value="GBQ04779.1"/>
    <property type="molecule type" value="Genomic_DNA"/>
</dbReference>
<proteinExistence type="predicted"/>
<reference evidence="1" key="1">
    <citation type="submission" date="2013-04" db="EMBL/GenBank/DDBJ databases">
        <title>The genome sequencing project of 58 acetic acid bacteria.</title>
        <authorList>
            <person name="Okamoto-Kainuma A."/>
            <person name="Ishikawa M."/>
            <person name="Umino S."/>
            <person name="Koizumi Y."/>
            <person name="Shiwa Y."/>
            <person name="Yoshikawa H."/>
            <person name="Matsutani M."/>
            <person name="Matsushita K."/>
        </authorList>
    </citation>
    <scope>NUCLEOTIDE SEQUENCE</scope>
    <source>
        <strain evidence="1">DSM 15669</strain>
    </source>
</reference>
<sequence>MPAAFPKDMVSPLTFRVNFTPVAMSFGFMLQVSEKHAQAFLSLTHSSLKKAIYLFFLQQRRPPVRVSVHITQPLARASSINLFPMIPLYG</sequence>
<comment type="caution">
    <text evidence="1">The sequence shown here is derived from an EMBL/GenBank/DDBJ whole genome shotgun (WGS) entry which is preliminary data.</text>
</comment>
<keyword evidence="2" id="KW-1185">Reference proteome</keyword>
<protein>
    <submittedName>
        <fullName evidence="1">Uncharacterized protein</fullName>
    </submittedName>
</protein>
<accession>A0ABQ0NWI4</accession>
<name>A0ABQ0NWI4_9PROT</name>